<sequence length="309" mass="34161">MKSLFLLLSLASSSLAFDITVAEKDHVAIANEGKVVAKLMMANDLSTPEKHHETYKPYLHVFDASGATRITKGPGFNFTHHRGIFLGFSKIAYNGKSYDRWHMTKGDQVVTKVTPGENSFTAAIDWQGDTTAPFLTEERKFTFTTPAKPFYLGIEMNSAIKTVSGEAAISGDPEHAGAQFRPSEKVDTKTTTYIFPGEKIDAHKAKDLPWAAEVFTVEGKTFTVVILNHPDNPKDTATSAYRDYGRFGMFPKGTATAESPFKLRYQWLVAEGDVRDAAVFQNAWNNFAGRSEPVPALTIKLSDQPKPKK</sequence>
<feature type="chain" id="PRO_5022097255" description="DUF4861 domain-containing protein" evidence="1">
    <location>
        <begin position="17"/>
        <end position="309"/>
    </location>
</feature>
<keyword evidence="1" id="KW-0732">Signal</keyword>
<dbReference type="EMBL" id="BKAG01000012">
    <property type="protein sequence ID" value="GEP42769.1"/>
    <property type="molecule type" value="Genomic_DNA"/>
</dbReference>
<dbReference type="AlphaFoldDB" id="A0A512M7Q8"/>
<dbReference type="Pfam" id="PF14100">
    <property type="entry name" value="DUF6807"/>
    <property type="match status" value="1"/>
</dbReference>
<accession>A0A512M7Q8</accession>
<feature type="signal peptide" evidence="1">
    <location>
        <begin position="1"/>
        <end position="16"/>
    </location>
</feature>
<comment type="caution">
    <text evidence="2">The sequence shown here is derived from an EMBL/GenBank/DDBJ whole genome shotgun (WGS) entry which is preliminary data.</text>
</comment>
<reference evidence="2 3" key="1">
    <citation type="submission" date="2019-07" db="EMBL/GenBank/DDBJ databases">
        <title>Whole genome shotgun sequence of Brevifollis gellanilyticus NBRC 108608.</title>
        <authorList>
            <person name="Hosoyama A."/>
            <person name="Uohara A."/>
            <person name="Ohji S."/>
            <person name="Ichikawa N."/>
        </authorList>
    </citation>
    <scope>NUCLEOTIDE SEQUENCE [LARGE SCALE GENOMIC DNA]</scope>
    <source>
        <strain evidence="2 3">NBRC 108608</strain>
    </source>
</reference>
<organism evidence="2 3">
    <name type="scientific">Brevifollis gellanilyticus</name>
    <dbReference type="NCBI Taxonomy" id="748831"/>
    <lineage>
        <taxon>Bacteria</taxon>
        <taxon>Pseudomonadati</taxon>
        <taxon>Verrucomicrobiota</taxon>
        <taxon>Verrucomicrobiia</taxon>
        <taxon>Verrucomicrobiales</taxon>
        <taxon>Verrucomicrobiaceae</taxon>
    </lineage>
</organism>
<dbReference type="InterPro" id="IPR029475">
    <property type="entry name" value="DUF6807"/>
</dbReference>
<keyword evidence="3" id="KW-1185">Reference proteome</keyword>
<proteinExistence type="predicted"/>
<gene>
    <name evidence="2" type="ORF">BGE01nite_20600</name>
</gene>
<evidence type="ECO:0000256" key="1">
    <source>
        <dbReference type="SAM" id="SignalP"/>
    </source>
</evidence>
<evidence type="ECO:0008006" key="4">
    <source>
        <dbReference type="Google" id="ProtNLM"/>
    </source>
</evidence>
<evidence type="ECO:0000313" key="3">
    <source>
        <dbReference type="Proteomes" id="UP000321577"/>
    </source>
</evidence>
<evidence type="ECO:0000313" key="2">
    <source>
        <dbReference type="EMBL" id="GEP42769.1"/>
    </source>
</evidence>
<name>A0A512M7Q8_9BACT</name>
<protein>
    <recommendedName>
        <fullName evidence="4">DUF4861 domain-containing protein</fullName>
    </recommendedName>
</protein>
<dbReference type="RefSeq" id="WP_170266715.1">
    <property type="nucleotide sequence ID" value="NZ_BKAG01000012.1"/>
</dbReference>
<dbReference type="Proteomes" id="UP000321577">
    <property type="component" value="Unassembled WGS sequence"/>
</dbReference>